<name>A0AAV1JIS3_9NEOP</name>
<dbReference type="AlphaFoldDB" id="A0AAV1JIS3"/>
<evidence type="ECO:0000313" key="1">
    <source>
        <dbReference type="EMBL" id="CAK1549079.1"/>
    </source>
</evidence>
<comment type="caution">
    <text evidence="1">The sequence shown here is derived from an EMBL/GenBank/DDBJ whole genome shotgun (WGS) entry which is preliminary data.</text>
</comment>
<protein>
    <submittedName>
        <fullName evidence="1">Uncharacterized protein</fullName>
    </submittedName>
</protein>
<proteinExistence type="predicted"/>
<keyword evidence="2" id="KW-1185">Reference proteome</keyword>
<dbReference type="EMBL" id="CAVLEF010000011">
    <property type="protein sequence ID" value="CAK1549079.1"/>
    <property type="molecule type" value="Genomic_DNA"/>
</dbReference>
<reference evidence="1 2" key="1">
    <citation type="submission" date="2023-11" db="EMBL/GenBank/DDBJ databases">
        <authorList>
            <person name="Okamura Y."/>
        </authorList>
    </citation>
    <scope>NUCLEOTIDE SEQUENCE [LARGE SCALE GENOMIC DNA]</scope>
</reference>
<accession>A0AAV1JIS3</accession>
<organism evidence="1 2">
    <name type="scientific">Leptosia nina</name>
    <dbReference type="NCBI Taxonomy" id="320188"/>
    <lineage>
        <taxon>Eukaryota</taxon>
        <taxon>Metazoa</taxon>
        <taxon>Ecdysozoa</taxon>
        <taxon>Arthropoda</taxon>
        <taxon>Hexapoda</taxon>
        <taxon>Insecta</taxon>
        <taxon>Pterygota</taxon>
        <taxon>Neoptera</taxon>
        <taxon>Endopterygota</taxon>
        <taxon>Lepidoptera</taxon>
        <taxon>Glossata</taxon>
        <taxon>Ditrysia</taxon>
        <taxon>Papilionoidea</taxon>
        <taxon>Pieridae</taxon>
        <taxon>Pierinae</taxon>
        <taxon>Leptosia</taxon>
    </lineage>
</organism>
<gene>
    <name evidence="1" type="ORF">LNINA_LOCUS8413</name>
</gene>
<dbReference type="Proteomes" id="UP001497472">
    <property type="component" value="Unassembled WGS sequence"/>
</dbReference>
<evidence type="ECO:0000313" key="2">
    <source>
        <dbReference type="Proteomes" id="UP001497472"/>
    </source>
</evidence>
<sequence>MFQVGPETESWNTWLLSGTYLGRQAVMLLSRTHFKQYYIPSRSLTPWLPWISVLYCRSRKLKFCPGIERAGPPFARAVHEGMFYDPSNKPGSRTQNWEPSQTLMRGRIAHAHCESSITLALTEKREPFGDVIRRVKRR</sequence>